<evidence type="ECO:0000256" key="2">
    <source>
        <dbReference type="SAM" id="Phobius"/>
    </source>
</evidence>
<dbReference type="EMBL" id="CAJVPY010036419">
    <property type="protein sequence ID" value="CAG8801973.1"/>
    <property type="molecule type" value="Genomic_DNA"/>
</dbReference>
<dbReference type="GO" id="GO:0005794">
    <property type="term" value="C:Golgi apparatus"/>
    <property type="evidence" value="ECO:0007669"/>
    <property type="project" value="TreeGrafter"/>
</dbReference>
<feature type="transmembrane region" description="Helical" evidence="2">
    <location>
        <begin position="12"/>
        <end position="34"/>
    </location>
</feature>
<proteinExistence type="predicted"/>
<sequence>MRKLSVLGKITLISVILQAIIITVLEAFVVYLHVNFVNQFQFDSTGNGISEADLIYHSIFIISLFFQILLVVDALWNRNTVQIVALVVFNLLSLVYAGIQLYEHQILEDQGTQNATYAPTNPIFSKDDRTAPKTYYEARMRPIEHTMIGLISAFSIYLAVMSYLLTKEFGWENYRTYSADIRVRDAFWNLTILQTLIKMDVFFIGSYALQLIPSQQLGYYSSIVEIVLVFFFGTIMLLISWFSVAMEMKYLLLSAINLYSISLIYWVYRIITIAHPSEDKFDPYEFTRRFLIFFLVITTVLLIVTIFYSIICVRNMMRGFYVLTVFGRSENESENEPEGRSPYLSVDNLESSSKRISKRQ</sequence>
<feature type="transmembrane region" description="Helical" evidence="2">
    <location>
        <begin position="250"/>
        <end position="271"/>
    </location>
</feature>
<evidence type="ECO:0000313" key="4">
    <source>
        <dbReference type="Proteomes" id="UP000789405"/>
    </source>
</evidence>
<keyword evidence="4" id="KW-1185">Reference proteome</keyword>
<dbReference type="AlphaFoldDB" id="A0A9N9JXG1"/>
<dbReference type="Proteomes" id="UP000789405">
    <property type="component" value="Unassembled WGS sequence"/>
</dbReference>
<reference evidence="3" key="1">
    <citation type="submission" date="2021-06" db="EMBL/GenBank/DDBJ databases">
        <authorList>
            <person name="Kallberg Y."/>
            <person name="Tangrot J."/>
            <person name="Rosling A."/>
        </authorList>
    </citation>
    <scope>NUCLEOTIDE SEQUENCE</scope>
    <source>
        <strain evidence="3">MA453B</strain>
    </source>
</reference>
<feature type="transmembrane region" description="Helical" evidence="2">
    <location>
        <begin position="186"/>
        <end position="207"/>
    </location>
</feature>
<feature type="region of interest" description="Disordered" evidence="1">
    <location>
        <begin position="331"/>
        <end position="360"/>
    </location>
</feature>
<protein>
    <submittedName>
        <fullName evidence="3">19130_t:CDS:1</fullName>
    </submittedName>
</protein>
<evidence type="ECO:0000313" key="3">
    <source>
        <dbReference type="EMBL" id="CAG8801973.1"/>
    </source>
</evidence>
<feature type="transmembrane region" description="Helical" evidence="2">
    <location>
        <begin position="146"/>
        <end position="165"/>
    </location>
</feature>
<dbReference type="OrthoDB" id="2448307at2759"/>
<feature type="non-terminal residue" evidence="3">
    <location>
        <position position="360"/>
    </location>
</feature>
<accession>A0A9N9JXG1</accession>
<gene>
    <name evidence="3" type="ORF">DERYTH_LOCUS23573</name>
</gene>
<keyword evidence="2" id="KW-0812">Transmembrane</keyword>
<dbReference type="PANTHER" id="PTHR34391">
    <property type="entry name" value="UPF0658 GOLGI APPARATUS MEMBRANE PROTEIN C1952.10C-RELATED"/>
    <property type="match status" value="1"/>
</dbReference>
<dbReference type="PANTHER" id="PTHR34391:SF1">
    <property type="entry name" value="UPF0658 GOLGI APPARATUS MEMBRANE PROTEIN C1952.10C-RELATED"/>
    <property type="match status" value="1"/>
</dbReference>
<comment type="caution">
    <text evidence="3">The sequence shown here is derived from an EMBL/GenBank/DDBJ whole genome shotgun (WGS) entry which is preliminary data.</text>
</comment>
<organism evidence="3 4">
    <name type="scientific">Dentiscutata erythropus</name>
    <dbReference type="NCBI Taxonomy" id="1348616"/>
    <lineage>
        <taxon>Eukaryota</taxon>
        <taxon>Fungi</taxon>
        <taxon>Fungi incertae sedis</taxon>
        <taxon>Mucoromycota</taxon>
        <taxon>Glomeromycotina</taxon>
        <taxon>Glomeromycetes</taxon>
        <taxon>Diversisporales</taxon>
        <taxon>Gigasporaceae</taxon>
        <taxon>Dentiscutata</taxon>
    </lineage>
</organism>
<feature type="transmembrane region" description="Helical" evidence="2">
    <location>
        <begin position="83"/>
        <end position="102"/>
    </location>
</feature>
<feature type="transmembrane region" description="Helical" evidence="2">
    <location>
        <begin position="291"/>
        <end position="311"/>
    </location>
</feature>
<dbReference type="InterPro" id="IPR040410">
    <property type="entry name" value="UPF0658_Golgi"/>
</dbReference>
<feature type="transmembrane region" description="Helical" evidence="2">
    <location>
        <begin position="219"/>
        <end position="243"/>
    </location>
</feature>
<name>A0A9N9JXG1_9GLOM</name>
<keyword evidence="2" id="KW-0472">Membrane</keyword>
<feature type="transmembrane region" description="Helical" evidence="2">
    <location>
        <begin position="54"/>
        <end position="76"/>
    </location>
</feature>
<keyword evidence="2" id="KW-1133">Transmembrane helix</keyword>
<evidence type="ECO:0000256" key="1">
    <source>
        <dbReference type="SAM" id="MobiDB-lite"/>
    </source>
</evidence>